<evidence type="ECO:0000313" key="1">
    <source>
        <dbReference type="EMBL" id="KAI9919413.1"/>
    </source>
</evidence>
<comment type="caution">
    <text evidence="1">The sequence shown here is derived from an EMBL/GenBank/DDBJ whole genome shotgun (WGS) entry which is preliminary data.</text>
</comment>
<reference evidence="1 2" key="1">
    <citation type="journal article" date="2022" name="bioRxiv">
        <title>The genome of the oomycete Peronosclerospora sorghi, a cosmopolitan pathogen of maize and sorghum, is inflated with dispersed pseudogenes.</title>
        <authorList>
            <person name="Fletcher K."/>
            <person name="Martin F."/>
            <person name="Isakeit T."/>
            <person name="Cavanaugh K."/>
            <person name="Magill C."/>
            <person name="Michelmore R."/>
        </authorList>
    </citation>
    <scope>NUCLEOTIDE SEQUENCE [LARGE SCALE GENOMIC DNA]</scope>
    <source>
        <strain evidence="1">P6</strain>
    </source>
</reference>
<organism evidence="1 2">
    <name type="scientific">Peronosclerospora sorghi</name>
    <dbReference type="NCBI Taxonomy" id="230839"/>
    <lineage>
        <taxon>Eukaryota</taxon>
        <taxon>Sar</taxon>
        <taxon>Stramenopiles</taxon>
        <taxon>Oomycota</taxon>
        <taxon>Peronosporomycetes</taxon>
        <taxon>Peronosporales</taxon>
        <taxon>Peronosporaceae</taxon>
        <taxon>Peronosclerospora</taxon>
    </lineage>
</organism>
<evidence type="ECO:0000313" key="2">
    <source>
        <dbReference type="Proteomes" id="UP001163321"/>
    </source>
</evidence>
<dbReference type="EMBL" id="CM047590">
    <property type="protein sequence ID" value="KAI9919413.1"/>
    <property type="molecule type" value="Genomic_DNA"/>
</dbReference>
<accession>A0ACC0WND4</accession>
<dbReference type="Proteomes" id="UP001163321">
    <property type="component" value="Chromosome 11"/>
</dbReference>
<gene>
    <name evidence="1" type="ORF">PsorP6_017543</name>
</gene>
<sequence length="200" mass="23097">MGELKKNMLKDDTFMDQLKDYYKFLDEVKRVVCRFVQVHVLVPLEDHIHEARIGTMNSLALKYKIKMLTSKPQSFFCVPPHIVVESGSDWESARRELQRVNDALVLVFGAGDITSSLTLVEEVDTVAQPPMKTDKFISVHLFVLVMSNMSQLLVTCELLRMMCDPQDITGEIRYYYLTTFEMALDLLIKHEDPQQPLLPR</sequence>
<proteinExistence type="predicted"/>
<protein>
    <submittedName>
        <fullName evidence="1">Uncharacterized protein</fullName>
    </submittedName>
</protein>
<keyword evidence="2" id="KW-1185">Reference proteome</keyword>
<name>A0ACC0WND4_9STRA</name>